<dbReference type="InterPro" id="IPR047653">
    <property type="entry name" value="Tn3-like_transpos"/>
</dbReference>
<reference evidence="6 7" key="1">
    <citation type="submission" date="2024-09" db="EMBL/GenBank/DDBJ databases">
        <authorList>
            <person name="Sun Q."/>
            <person name="Mori K."/>
        </authorList>
    </citation>
    <scope>NUCLEOTIDE SEQUENCE [LARGE SCALE GENOMIC DNA]</scope>
    <source>
        <strain evidence="6 7">JCM 6917</strain>
    </source>
</reference>
<name>A0ABV5MWY2_9ACTN</name>
<dbReference type="Proteomes" id="UP001589709">
    <property type="component" value="Unassembled WGS sequence"/>
</dbReference>
<dbReference type="RefSeq" id="WP_381343523.1">
    <property type="nucleotide sequence ID" value="NZ_JBHMCY010000010.1"/>
</dbReference>
<evidence type="ECO:0000259" key="5">
    <source>
        <dbReference type="Pfam" id="PF01526"/>
    </source>
</evidence>
<gene>
    <name evidence="6" type="ORF">ACFF45_07335</name>
</gene>
<comment type="similarity">
    <text evidence="1">Belongs to the transposase 7 family.</text>
</comment>
<keyword evidence="3" id="KW-0238">DNA-binding</keyword>
<keyword evidence="4" id="KW-0233">DNA recombination</keyword>
<comment type="caution">
    <text evidence="6">The sequence shown here is derived from an EMBL/GenBank/DDBJ whole genome shotgun (WGS) entry which is preliminary data.</text>
</comment>
<dbReference type="NCBIfam" id="NF033527">
    <property type="entry name" value="transpos_Tn3"/>
    <property type="match status" value="1"/>
</dbReference>
<feature type="domain" description="Tn3 transposase DDE" evidence="5">
    <location>
        <begin position="139"/>
        <end position="529"/>
    </location>
</feature>
<evidence type="ECO:0000313" key="7">
    <source>
        <dbReference type="Proteomes" id="UP001589709"/>
    </source>
</evidence>
<dbReference type="InterPro" id="IPR002513">
    <property type="entry name" value="Tn3_Tnp_DDE_dom"/>
</dbReference>
<keyword evidence="2" id="KW-0815">Transposition</keyword>
<evidence type="ECO:0000256" key="1">
    <source>
        <dbReference type="ARBA" id="ARBA00009402"/>
    </source>
</evidence>
<evidence type="ECO:0000313" key="6">
    <source>
        <dbReference type="EMBL" id="MFB9462533.1"/>
    </source>
</evidence>
<accession>A0ABV5MWY2</accession>
<dbReference type="Pfam" id="PF01526">
    <property type="entry name" value="DDE_Tnp_Tn3"/>
    <property type="match status" value="1"/>
</dbReference>
<evidence type="ECO:0000256" key="2">
    <source>
        <dbReference type="ARBA" id="ARBA00022578"/>
    </source>
</evidence>
<proteinExistence type="inferred from homology"/>
<evidence type="ECO:0000256" key="3">
    <source>
        <dbReference type="ARBA" id="ARBA00023125"/>
    </source>
</evidence>
<keyword evidence="7" id="KW-1185">Reference proteome</keyword>
<protein>
    <submittedName>
        <fullName evidence="6">Tn3 family transposase</fullName>
    </submittedName>
</protein>
<organism evidence="6 7">
    <name type="scientific">Streptomyces cinereospinus</name>
    <dbReference type="NCBI Taxonomy" id="285561"/>
    <lineage>
        <taxon>Bacteria</taxon>
        <taxon>Bacillati</taxon>
        <taxon>Actinomycetota</taxon>
        <taxon>Actinomycetes</taxon>
        <taxon>Kitasatosporales</taxon>
        <taxon>Streptomycetaceae</taxon>
        <taxon>Streptomyces</taxon>
    </lineage>
</organism>
<sequence length="561" mass="63604">MVDERGRVKRIPYELCVLVALRDALRRREIWVPGANRWQNPEDDLPPDFEDNRDVHYDAIRQPQDPEKFIEALQKRLREALTRFDTALELGTTGGVDIVKRHGEPWIKVSPLGKQEEPENLVALKAEIERRWGTIDLIDILKEAEFATGFTGEFTSVATREAVPKAVLRRRLLLVLFALGTNMGIKRVAVTGKHGESEAVLRRVRHLFVNRTNMRAALVRLVNATFAARDQAWWGEGTACASDSKKFGSWSSNFMTEWHQRYRGPGVMIYWHVEKKSLCVYSQLKSCSASEVAAMIEGVLRHCTDVEIDRQYTDTHGASIVGFAFAHMLGFNLLPRLKNVGSARLYRPAAGEDEKWPHLAPVLSTKTIDWDLIRQQYDQIVKYTTALRLGTSEAEQVLRRFTRGGPKHPTYRAIEELGRAVRTAFICDYLADAELRREINDGLQVVENWNSANHDLFYGKDGDLTGSDKESQEVSMLALHLLQSALVHVNTLLLQDILSEEKWQIRLTDADRRALSPLFWTHVNPYGRFELDMNSHLDLVATEATTVIGPRTASGRVGGTP</sequence>
<evidence type="ECO:0000256" key="4">
    <source>
        <dbReference type="ARBA" id="ARBA00023172"/>
    </source>
</evidence>
<dbReference type="EMBL" id="JBHMCY010000010">
    <property type="protein sequence ID" value="MFB9462533.1"/>
    <property type="molecule type" value="Genomic_DNA"/>
</dbReference>